<gene>
    <name evidence="3" type="ORF">CGXH109_LOCUS93166</name>
</gene>
<dbReference type="PANTHER" id="PTHR35394">
    <property type="entry name" value="DUF3176 DOMAIN-CONTAINING PROTEIN"/>
    <property type="match status" value="1"/>
</dbReference>
<feature type="region of interest" description="Disordered" evidence="1">
    <location>
        <begin position="50"/>
        <end position="71"/>
    </location>
</feature>
<dbReference type="EMBL" id="CAMGZC010000815">
    <property type="protein sequence ID" value="CAI0650161.1"/>
    <property type="molecule type" value="Genomic_DNA"/>
</dbReference>
<feature type="transmembrane region" description="Helical" evidence="2">
    <location>
        <begin position="621"/>
        <end position="643"/>
    </location>
</feature>
<comment type="caution">
    <text evidence="3">The sequence shown here is derived from an EMBL/GenBank/DDBJ whole genome shotgun (WGS) entry which is preliminary data.</text>
</comment>
<evidence type="ECO:0000256" key="1">
    <source>
        <dbReference type="SAM" id="MobiDB-lite"/>
    </source>
</evidence>
<evidence type="ECO:0000313" key="4">
    <source>
        <dbReference type="Proteomes" id="UP001152533"/>
    </source>
</evidence>
<dbReference type="AlphaFoldDB" id="A0A9W4WM83"/>
<reference evidence="3" key="1">
    <citation type="submission" date="2022-08" db="EMBL/GenBank/DDBJ databases">
        <authorList>
            <person name="Giroux E."/>
            <person name="Giroux E."/>
        </authorList>
    </citation>
    <scope>NUCLEOTIDE SEQUENCE</scope>
    <source>
        <strain evidence="3">H1091258</strain>
    </source>
</reference>
<evidence type="ECO:0000256" key="2">
    <source>
        <dbReference type="SAM" id="Phobius"/>
    </source>
</evidence>
<dbReference type="PANTHER" id="PTHR35394:SF5">
    <property type="entry name" value="DUF3176 DOMAIN-CONTAINING PROTEIN"/>
    <property type="match status" value="1"/>
</dbReference>
<organism evidence="3 4">
    <name type="scientific">Colletotrichum noveboracense</name>
    <dbReference type="NCBI Taxonomy" id="2664923"/>
    <lineage>
        <taxon>Eukaryota</taxon>
        <taxon>Fungi</taxon>
        <taxon>Dikarya</taxon>
        <taxon>Ascomycota</taxon>
        <taxon>Pezizomycotina</taxon>
        <taxon>Sordariomycetes</taxon>
        <taxon>Hypocreomycetidae</taxon>
        <taxon>Glomerellales</taxon>
        <taxon>Glomerellaceae</taxon>
        <taxon>Colletotrichum</taxon>
        <taxon>Colletotrichum gloeosporioides species complex</taxon>
    </lineage>
</organism>
<keyword evidence="2" id="KW-0812">Transmembrane</keyword>
<dbReference type="Pfam" id="PF11374">
    <property type="entry name" value="DUF3176"/>
    <property type="match status" value="1"/>
</dbReference>
<evidence type="ECO:0000313" key="3">
    <source>
        <dbReference type="EMBL" id="CAI0650161.1"/>
    </source>
</evidence>
<sequence length="716" mass="79561">MASLALTDQVHGQVISSARSFSSRPPSYDGEESRESFMHALRAEQEAALAADAESTQSNRPSTTKKTAWEKSREMIPSGEYHWALEIGAIIISISSLVAILVLLPIFENRPLASWPLPVSLNAIISVLGATSRASLAFAISACISQGKWNWFRQRNDNIMVFDRFEEASRGPWGSLRLLWWTKLRHWTAVGALSAVVLVGFEPFLQAVITFSGEEVEFAGSENSTSIGKTVTLDSGTFTEISESPVFVEPLPEPWGQIGGAPFRCDYDFGALAAVWEGFSDLNTAENLKPEFRCSTGNCTWPSYASIATCSSCRDVSSHITTSSGIADVTDGTLITVYHDNHSNMQTVNLTFDYTRHELKSQNLSISNFNGLATKKHTNAQSPTGKNSAYLTARAINNHGRTIAFQDSKTLITAISMLKASQNYRNREQNWEDSTVTAEECALYFCTNVYRSAIEQGRLNETILGSYTFRDMDSYAIVNQPDEKSKVYDKYVNYTLLPPFPRSDLYLVLPKEEFSSKTGISVPNDLRFRITFNTTSLLRWISGAFSRTDLEWSKQLNFPVIQSGETEQPFVINRLGASTNLTKTFETVAASLTKWMRNRSLQTEPFVGARKEWVVRIRVNWSFLILPIGSLLGGCIFCLMSIFETRGLGLPAWRGSSLATLAHGLDVEARALLREARDGEQIATQARSLDVKFEDSDGGPELVHVTKETSRIQDEV</sequence>
<name>A0A9W4WM83_9PEZI</name>
<feature type="transmembrane region" description="Helical" evidence="2">
    <location>
        <begin position="119"/>
        <end position="145"/>
    </location>
</feature>
<keyword evidence="2" id="KW-0472">Membrane</keyword>
<feature type="transmembrane region" description="Helical" evidence="2">
    <location>
        <begin position="83"/>
        <end position="107"/>
    </location>
</feature>
<feature type="compositionally biased region" description="Polar residues" evidence="1">
    <location>
        <begin position="55"/>
        <end position="66"/>
    </location>
</feature>
<accession>A0A9W4WM83</accession>
<dbReference type="Proteomes" id="UP001152533">
    <property type="component" value="Unassembled WGS sequence"/>
</dbReference>
<dbReference type="InterPro" id="IPR021514">
    <property type="entry name" value="DUF3176"/>
</dbReference>
<protein>
    <submittedName>
        <fullName evidence="3">Uncharacterized protein</fullName>
    </submittedName>
</protein>
<proteinExistence type="predicted"/>
<keyword evidence="2" id="KW-1133">Transmembrane helix</keyword>
<keyword evidence="4" id="KW-1185">Reference proteome</keyword>